<feature type="compositionally biased region" description="Basic and acidic residues" evidence="2">
    <location>
        <begin position="444"/>
        <end position="470"/>
    </location>
</feature>
<evidence type="ECO:0000256" key="1">
    <source>
        <dbReference type="SAM" id="Coils"/>
    </source>
</evidence>
<feature type="region of interest" description="Disordered" evidence="2">
    <location>
        <begin position="348"/>
        <end position="508"/>
    </location>
</feature>
<feature type="coiled-coil region" evidence="1">
    <location>
        <begin position="508"/>
        <end position="538"/>
    </location>
</feature>
<accession>A0A7S2VF22</accession>
<proteinExistence type="predicted"/>
<feature type="compositionally biased region" description="Polar residues" evidence="2">
    <location>
        <begin position="429"/>
        <end position="442"/>
    </location>
</feature>
<keyword evidence="1" id="KW-0175">Coiled coil</keyword>
<feature type="compositionally biased region" description="Basic and acidic residues" evidence="2">
    <location>
        <begin position="489"/>
        <end position="508"/>
    </location>
</feature>
<feature type="compositionally biased region" description="Polar residues" evidence="2">
    <location>
        <begin position="314"/>
        <end position="328"/>
    </location>
</feature>
<feature type="region of interest" description="Disordered" evidence="2">
    <location>
        <begin position="552"/>
        <end position="584"/>
    </location>
</feature>
<reference evidence="3" key="1">
    <citation type="submission" date="2021-01" db="EMBL/GenBank/DDBJ databases">
        <authorList>
            <person name="Corre E."/>
            <person name="Pelletier E."/>
            <person name="Niang G."/>
            <person name="Scheremetjew M."/>
            <person name="Finn R."/>
            <person name="Kale V."/>
            <person name="Holt S."/>
            <person name="Cochrane G."/>
            <person name="Meng A."/>
            <person name="Brown T."/>
            <person name="Cohen L."/>
        </authorList>
    </citation>
    <scope>NUCLEOTIDE SEQUENCE</scope>
    <source>
        <strain evidence="3">CCMP125</strain>
    </source>
</reference>
<sequence>MASDDPTLLSDKFEFLTPFKGPIRKNEFLQSCAMEEFEGVNPSFSHFRVDPYDPVRVWVDVLPSGNGYQGCPQAMSFAFDEEGFCDRITSSFVMDPSIGNGGGLGGPEGYKYATGQASLDILTRPWARVVGRARKQVLAPLTGVGVDDYVTPEQVKAKESAPSGSLSIESVQQSGMLQSKPVENLSELRASSEISVPKAPQLPTTPPPPAVVEKQSEIIERQAKATEEEARLKRQGADEAKLLIAEVEEAEKRALEARIKLAKLEAERAESERRLKEAQAQRAARMVELEQEKIAAAEARQAKQDQLRNKAEQTSKAVAQSPPMNSVANPVESAAEKARALLAEVNAKRAAKLETDRAAAEKRAKEMEKKRKSQAEEKQKKQEVERALLAKKKAESDAKRAAAAEAKRKQAEKLKADIEKKTAMKRAQSLMSSQKTAQNLKAQTAEKRRKQEAQRAEMLRKKQEAQRERVATAAAAANKKKLGTAPARSAEKKKGTIRSKTGEGSDDVKEAELKAKRIQDAEAAKERQRAALEALQNAVSRATVSLFGLAGGQPKANEEEEKQSPFAAQAKTPSGAPKGVPVLKRWRKTKDGAITGMVYGSSSFSDGDRVTTSPIAFGKVSKGEVVKTGSGSKYYLS</sequence>
<gene>
    <name evidence="3" type="ORF">APAL1065_LOCUS7404</name>
</gene>
<organism evidence="3">
    <name type="scientific">Entomoneis paludosa</name>
    <dbReference type="NCBI Taxonomy" id="265537"/>
    <lineage>
        <taxon>Eukaryota</taxon>
        <taxon>Sar</taxon>
        <taxon>Stramenopiles</taxon>
        <taxon>Ochrophyta</taxon>
        <taxon>Bacillariophyta</taxon>
        <taxon>Bacillariophyceae</taxon>
        <taxon>Bacillariophycidae</taxon>
        <taxon>Entomoneidaceae</taxon>
        <taxon>Entomoneis</taxon>
    </lineage>
</organism>
<name>A0A7S2VF22_9STRA</name>
<feature type="compositionally biased region" description="Polar residues" evidence="2">
    <location>
        <begin position="162"/>
        <end position="177"/>
    </location>
</feature>
<evidence type="ECO:0000256" key="2">
    <source>
        <dbReference type="SAM" id="MobiDB-lite"/>
    </source>
</evidence>
<dbReference type="AlphaFoldDB" id="A0A7S2VF22"/>
<evidence type="ECO:0000313" key="3">
    <source>
        <dbReference type="EMBL" id="CAD9955618.1"/>
    </source>
</evidence>
<feature type="region of interest" description="Disordered" evidence="2">
    <location>
        <begin position="297"/>
        <end position="332"/>
    </location>
</feature>
<feature type="region of interest" description="Disordered" evidence="2">
    <location>
        <begin position="155"/>
        <end position="211"/>
    </location>
</feature>
<dbReference type="EMBL" id="HBHT01011030">
    <property type="protein sequence ID" value="CAD9955618.1"/>
    <property type="molecule type" value="Transcribed_RNA"/>
</dbReference>
<feature type="compositionally biased region" description="Basic and acidic residues" evidence="2">
    <location>
        <begin position="351"/>
        <end position="422"/>
    </location>
</feature>
<feature type="compositionally biased region" description="Basic and acidic residues" evidence="2">
    <location>
        <begin position="297"/>
        <end position="313"/>
    </location>
</feature>
<protein>
    <submittedName>
        <fullName evidence="3">Uncharacterized protein</fullName>
    </submittedName>
</protein>